<evidence type="ECO:0000313" key="3">
    <source>
        <dbReference type="Proteomes" id="UP000796880"/>
    </source>
</evidence>
<reference evidence="2" key="1">
    <citation type="submission" date="2020-03" db="EMBL/GenBank/DDBJ databases">
        <title>A high-quality chromosome-level genome assembly of a woody plant with both climbing and erect habits, Rhamnella rubrinervis.</title>
        <authorList>
            <person name="Lu Z."/>
            <person name="Yang Y."/>
            <person name="Zhu X."/>
            <person name="Sun Y."/>
        </authorList>
    </citation>
    <scope>NUCLEOTIDE SEQUENCE</scope>
    <source>
        <strain evidence="2">BYM</strain>
        <tissue evidence="2">Leaf</tissue>
    </source>
</reference>
<name>A0A8K0H321_9ROSA</name>
<dbReference type="Pfam" id="PF07059">
    <property type="entry name" value="EDR2_C"/>
    <property type="match status" value="1"/>
</dbReference>
<sequence length="546" mass="61718">MGGCVSTPSQTIKPRRKRRHRFKKLHGMIPVPIPDATKKRNSNAGTCVTDYSVSKIVHMEFDKGGTTTCRRSEVSNGTFHVTQLQWHHSQSDANVICQEEAWFDSVSILESDSDDDFSSVLGDGFPLVGNAIGNISTGQVVQYERSACFVDNRCKYEEYQTYLKIDGGKGDEVCSKRKKILDHPYGSFKGLKDARRDSDEKTRDNSLKSTLPRMLSSVSFNDKILNASNMGANSQRRPSTVFRLSFKRRSSCDREETLEHCQSKRFLFRPRAGHIIPCCTGDKTTSGCWSEIPPSTFKLRGENYFKDKRKSPAANYSPYTPIGVDLFNCPRKINHIAQHLELPNVKADGKVPTLLIVNIQLPTYPAAMFLGDSDGEGMSLVLYFKVSETFEKDISSQFQDSIKKFVDDELEKVKGFAKDGTVPFRERLKIMAGVVNPEDLHLSSAEKKLVNAYNEKPVLSRPQHSFYRGPNYFEIDLDIHRFSYISRKGLESFRERLKNGILDLGLTIQAQKPEELPEKVLCCVRLNKIDFVDEGQISTLVTLDDD</sequence>
<keyword evidence="3" id="KW-1185">Reference proteome</keyword>
<dbReference type="OrthoDB" id="9970435at2759"/>
<evidence type="ECO:0000313" key="2">
    <source>
        <dbReference type="EMBL" id="KAF3444807.1"/>
    </source>
</evidence>
<dbReference type="AlphaFoldDB" id="A0A8K0H321"/>
<accession>A0A8K0H321</accession>
<feature type="domain" description="Protein ENHANCED DISEASE RESISTANCE 2 C-terminal" evidence="1">
    <location>
        <begin position="289"/>
        <end position="530"/>
    </location>
</feature>
<dbReference type="InterPro" id="IPR009769">
    <property type="entry name" value="EDR2_C"/>
</dbReference>
<dbReference type="EMBL" id="VOIH02000006">
    <property type="protein sequence ID" value="KAF3444807.1"/>
    <property type="molecule type" value="Genomic_DNA"/>
</dbReference>
<dbReference type="PANTHER" id="PTHR31558">
    <property type="entry name" value="CW14 PROTEIN"/>
    <property type="match status" value="1"/>
</dbReference>
<dbReference type="Proteomes" id="UP000796880">
    <property type="component" value="Unassembled WGS sequence"/>
</dbReference>
<proteinExistence type="predicted"/>
<evidence type="ECO:0000259" key="1">
    <source>
        <dbReference type="Pfam" id="PF07059"/>
    </source>
</evidence>
<protein>
    <recommendedName>
        <fullName evidence="1">Protein ENHANCED DISEASE RESISTANCE 2 C-terminal domain-containing protein</fullName>
    </recommendedName>
</protein>
<comment type="caution">
    <text evidence="2">The sequence shown here is derived from an EMBL/GenBank/DDBJ whole genome shotgun (WGS) entry which is preliminary data.</text>
</comment>
<organism evidence="2 3">
    <name type="scientific">Rhamnella rubrinervis</name>
    <dbReference type="NCBI Taxonomy" id="2594499"/>
    <lineage>
        <taxon>Eukaryota</taxon>
        <taxon>Viridiplantae</taxon>
        <taxon>Streptophyta</taxon>
        <taxon>Embryophyta</taxon>
        <taxon>Tracheophyta</taxon>
        <taxon>Spermatophyta</taxon>
        <taxon>Magnoliopsida</taxon>
        <taxon>eudicotyledons</taxon>
        <taxon>Gunneridae</taxon>
        <taxon>Pentapetalae</taxon>
        <taxon>rosids</taxon>
        <taxon>fabids</taxon>
        <taxon>Rosales</taxon>
        <taxon>Rhamnaceae</taxon>
        <taxon>rhamnoid group</taxon>
        <taxon>Rhamneae</taxon>
        <taxon>Rhamnella</taxon>
    </lineage>
</organism>
<dbReference type="PANTHER" id="PTHR31558:SF16">
    <property type="entry name" value="FAMILY PROTEIN, PUTATIVE (DUF1336)-RELATED"/>
    <property type="match status" value="1"/>
</dbReference>
<gene>
    <name evidence="2" type="ORF">FNV43_RR14500</name>
</gene>